<evidence type="ECO:0000259" key="2">
    <source>
        <dbReference type="Pfam" id="PF07589"/>
    </source>
</evidence>
<comment type="caution">
    <text evidence="3">The sequence shown here is derived from an EMBL/GenBank/DDBJ whole genome shotgun (WGS) entry which is preliminary data.</text>
</comment>
<evidence type="ECO:0000256" key="1">
    <source>
        <dbReference type="SAM" id="SignalP"/>
    </source>
</evidence>
<gene>
    <name evidence="3" type="ORF">AQPW35_54090</name>
</gene>
<dbReference type="InterPro" id="IPR013424">
    <property type="entry name" value="Ice-binding_C"/>
</dbReference>
<dbReference type="NCBIfam" id="TIGR02595">
    <property type="entry name" value="PEP_CTERM"/>
    <property type="match status" value="1"/>
</dbReference>
<accession>A0A480B5H1</accession>
<dbReference type="Proteomes" id="UP000301751">
    <property type="component" value="Unassembled WGS sequence"/>
</dbReference>
<proteinExistence type="predicted"/>
<organism evidence="3 4">
    <name type="scientific">Pseudaquabacterium pictum</name>
    <dbReference type="NCBI Taxonomy" id="2315236"/>
    <lineage>
        <taxon>Bacteria</taxon>
        <taxon>Pseudomonadati</taxon>
        <taxon>Pseudomonadota</taxon>
        <taxon>Betaproteobacteria</taxon>
        <taxon>Burkholderiales</taxon>
        <taxon>Sphaerotilaceae</taxon>
        <taxon>Pseudaquabacterium</taxon>
    </lineage>
</organism>
<keyword evidence="1" id="KW-0732">Signal</keyword>
<feature type="chain" id="PRO_5019816724" description="Ice-binding protein C-terminal domain-containing protein" evidence="1">
    <location>
        <begin position="22"/>
        <end position="211"/>
    </location>
</feature>
<feature type="domain" description="Ice-binding protein C-terminal" evidence="2">
    <location>
        <begin position="186"/>
        <end position="210"/>
    </location>
</feature>
<reference evidence="4" key="1">
    <citation type="submission" date="2019-03" db="EMBL/GenBank/DDBJ databases">
        <title>Aquabacterium pictum sp.nov., the first bacteriochlorophyll a-containing freshwater bacterium in the genus Aquabacterium of the class Betaproteobacteria.</title>
        <authorList>
            <person name="Hirose S."/>
            <person name="Tank M."/>
            <person name="Hara E."/>
            <person name="Tamaki H."/>
            <person name="Takaichi S."/>
            <person name="Haruta S."/>
            <person name="Hanada S."/>
        </authorList>
    </citation>
    <scope>NUCLEOTIDE SEQUENCE [LARGE SCALE GENOMIC DNA]</scope>
    <source>
        <strain evidence="4">W35</strain>
    </source>
</reference>
<name>A0A480B5H1_9BURK</name>
<dbReference type="RefSeq" id="WP_228027345.1">
    <property type="nucleotide sequence ID" value="NZ_BJCL01000034.1"/>
</dbReference>
<evidence type="ECO:0000313" key="4">
    <source>
        <dbReference type="Proteomes" id="UP000301751"/>
    </source>
</evidence>
<sequence length="211" mass="21225">MSLIRPLFAAAALIAALPALAASPVTTTLTFDEDAVDSAFFVQSVGSFYAGAGAVFDGAAFALRNDALGPYFTNAPTATGVLAFDGSVATTVVNAAAGKAFVDQLAFHFSATADAPLAVSIFAGADGTGQRLARLGLFENVADSGCSDSAYCAWQQVSIGFAGQARSIVFSTAGGQIAYDNITISAVPEPTSVALMLAGLGAVGLLARRRG</sequence>
<dbReference type="EMBL" id="BJCL01000034">
    <property type="protein sequence ID" value="GCL66328.1"/>
    <property type="molecule type" value="Genomic_DNA"/>
</dbReference>
<dbReference type="AlphaFoldDB" id="A0A480B5H1"/>
<protein>
    <recommendedName>
        <fullName evidence="2">Ice-binding protein C-terminal domain-containing protein</fullName>
    </recommendedName>
</protein>
<keyword evidence="4" id="KW-1185">Reference proteome</keyword>
<dbReference type="Pfam" id="PF07589">
    <property type="entry name" value="PEP-CTERM"/>
    <property type="match status" value="1"/>
</dbReference>
<evidence type="ECO:0000313" key="3">
    <source>
        <dbReference type="EMBL" id="GCL66328.1"/>
    </source>
</evidence>
<feature type="signal peptide" evidence="1">
    <location>
        <begin position="1"/>
        <end position="21"/>
    </location>
</feature>